<dbReference type="InterPro" id="IPR036890">
    <property type="entry name" value="HATPase_C_sf"/>
</dbReference>
<dbReference type="InterPro" id="IPR008207">
    <property type="entry name" value="Sig_transdc_His_kin_Hpt_dom"/>
</dbReference>
<feature type="modified residue" description="Phosphohistidine" evidence="12">
    <location>
        <position position="529"/>
    </location>
</feature>
<dbReference type="EC" id="2.7.13.3" evidence="3"/>
<dbReference type="InterPro" id="IPR036641">
    <property type="entry name" value="HPT_dom_sf"/>
</dbReference>
<evidence type="ECO:0000256" key="6">
    <source>
        <dbReference type="ARBA" id="ARBA00022692"/>
    </source>
</evidence>
<dbReference type="PROSITE" id="PS50894">
    <property type="entry name" value="HPT"/>
    <property type="match status" value="1"/>
</dbReference>
<feature type="domain" description="HPt" evidence="16">
    <location>
        <begin position="490"/>
        <end position="583"/>
    </location>
</feature>
<keyword evidence="4" id="KW-1003">Cell membrane</keyword>
<evidence type="ECO:0000256" key="5">
    <source>
        <dbReference type="ARBA" id="ARBA00022553"/>
    </source>
</evidence>
<dbReference type="SUPFAM" id="SSF55874">
    <property type="entry name" value="ATPase domain of HSP90 chaperone/DNA topoisomerase II/histidine kinase"/>
    <property type="match status" value="1"/>
</dbReference>
<dbReference type="InterPro" id="IPR003661">
    <property type="entry name" value="HisK_dim/P_dom"/>
</dbReference>
<dbReference type="PRINTS" id="PR00344">
    <property type="entry name" value="BCTRLSENSOR"/>
</dbReference>
<gene>
    <name evidence="17" type="ORF">Q2T41_18875</name>
</gene>
<dbReference type="InterPro" id="IPR011006">
    <property type="entry name" value="CheY-like_superfamily"/>
</dbReference>
<accession>A0ABT8RVN1</accession>
<dbReference type="Pfam" id="PF00512">
    <property type="entry name" value="HisKA"/>
    <property type="match status" value="1"/>
</dbReference>
<dbReference type="SMART" id="SM00387">
    <property type="entry name" value="HATPase_c"/>
    <property type="match status" value="1"/>
</dbReference>
<evidence type="ECO:0000259" key="15">
    <source>
        <dbReference type="PROSITE" id="PS50110"/>
    </source>
</evidence>
<evidence type="ECO:0000313" key="17">
    <source>
        <dbReference type="EMBL" id="MDO1514723.1"/>
    </source>
</evidence>
<dbReference type="PROSITE" id="PS50109">
    <property type="entry name" value="HIS_KIN"/>
    <property type="match status" value="1"/>
</dbReference>
<comment type="caution">
    <text evidence="17">The sequence shown here is derived from an EMBL/GenBank/DDBJ whole genome shotgun (WGS) entry which is preliminary data.</text>
</comment>
<dbReference type="InterPro" id="IPR004358">
    <property type="entry name" value="Sig_transdc_His_kin-like_C"/>
</dbReference>
<evidence type="ECO:0000256" key="12">
    <source>
        <dbReference type="PROSITE-ProRule" id="PRU00110"/>
    </source>
</evidence>
<keyword evidence="18" id="KW-1185">Reference proteome</keyword>
<dbReference type="SMART" id="SM00448">
    <property type="entry name" value="REC"/>
    <property type="match status" value="1"/>
</dbReference>
<dbReference type="Gene3D" id="1.10.287.130">
    <property type="match status" value="1"/>
</dbReference>
<dbReference type="Proteomes" id="UP001168579">
    <property type="component" value="Unassembled WGS sequence"/>
</dbReference>
<organism evidence="17 18">
    <name type="scientific">Maribacter confluentis</name>
    <dbReference type="NCBI Taxonomy" id="1656093"/>
    <lineage>
        <taxon>Bacteria</taxon>
        <taxon>Pseudomonadati</taxon>
        <taxon>Bacteroidota</taxon>
        <taxon>Flavobacteriia</taxon>
        <taxon>Flavobacteriales</taxon>
        <taxon>Flavobacteriaceae</taxon>
        <taxon>Maribacter</taxon>
    </lineage>
</organism>
<keyword evidence="7" id="KW-0547">Nucleotide-binding</keyword>
<evidence type="ECO:0000256" key="13">
    <source>
        <dbReference type="PROSITE-ProRule" id="PRU00169"/>
    </source>
</evidence>
<dbReference type="InterPro" id="IPR005467">
    <property type="entry name" value="His_kinase_dom"/>
</dbReference>
<evidence type="ECO:0000256" key="3">
    <source>
        <dbReference type="ARBA" id="ARBA00012438"/>
    </source>
</evidence>
<keyword evidence="8 17" id="KW-0067">ATP-binding</keyword>
<evidence type="ECO:0000256" key="8">
    <source>
        <dbReference type="ARBA" id="ARBA00022840"/>
    </source>
</evidence>
<evidence type="ECO:0000256" key="4">
    <source>
        <dbReference type="ARBA" id="ARBA00022475"/>
    </source>
</evidence>
<dbReference type="RefSeq" id="WP_304437350.1">
    <property type="nucleotide sequence ID" value="NZ_JAUKUC010000001.1"/>
</dbReference>
<feature type="domain" description="Histidine kinase" evidence="14">
    <location>
        <begin position="86"/>
        <end position="307"/>
    </location>
</feature>
<dbReference type="SUPFAM" id="SSF47226">
    <property type="entry name" value="Histidine-containing phosphotransfer domain, HPT domain"/>
    <property type="match status" value="1"/>
</dbReference>
<dbReference type="CDD" id="cd16922">
    <property type="entry name" value="HATPase_EvgS-ArcB-TorS-like"/>
    <property type="match status" value="1"/>
</dbReference>
<dbReference type="SMART" id="SM00388">
    <property type="entry name" value="HisKA"/>
    <property type="match status" value="1"/>
</dbReference>
<dbReference type="EMBL" id="JAUKUC010000001">
    <property type="protein sequence ID" value="MDO1514723.1"/>
    <property type="molecule type" value="Genomic_DNA"/>
</dbReference>
<keyword evidence="10" id="KW-0902">Two-component regulatory system</keyword>
<reference evidence="17" key="1">
    <citation type="journal article" date="2014" name="Int. J. Syst. Evol. Microbiol.">
        <title>Complete genome of a new Firmicutes species belonging to the dominant human colonic microbiota ('Ruminococcus bicirculans') reveals two chromosomes and a selective capacity to utilize plant glucans.</title>
        <authorList>
            <consortium name="NISC Comparative Sequencing Program"/>
            <person name="Wegmann U."/>
            <person name="Louis P."/>
            <person name="Goesmann A."/>
            <person name="Henrissat B."/>
            <person name="Duncan S.H."/>
            <person name="Flint H.J."/>
        </authorList>
    </citation>
    <scope>NUCLEOTIDE SEQUENCE</scope>
    <source>
        <strain evidence="17">CECT 8869</strain>
    </source>
</reference>
<dbReference type="CDD" id="cd00082">
    <property type="entry name" value="HisKA"/>
    <property type="match status" value="1"/>
</dbReference>
<dbReference type="Gene3D" id="3.30.565.10">
    <property type="entry name" value="Histidine kinase-like ATPase, C-terminal domain"/>
    <property type="match status" value="1"/>
</dbReference>
<reference evidence="17" key="2">
    <citation type="submission" date="2023-06" db="EMBL/GenBank/DDBJ databases">
        <authorList>
            <person name="Lucena T."/>
            <person name="Sun Q."/>
        </authorList>
    </citation>
    <scope>NUCLEOTIDE SEQUENCE</scope>
    <source>
        <strain evidence="17">CECT 8869</strain>
    </source>
</reference>
<evidence type="ECO:0000256" key="9">
    <source>
        <dbReference type="ARBA" id="ARBA00022989"/>
    </source>
</evidence>
<dbReference type="SUPFAM" id="SSF47384">
    <property type="entry name" value="Homodimeric domain of signal transducing histidine kinase"/>
    <property type="match status" value="1"/>
</dbReference>
<evidence type="ECO:0000256" key="2">
    <source>
        <dbReference type="ARBA" id="ARBA00004651"/>
    </source>
</evidence>
<evidence type="ECO:0000256" key="1">
    <source>
        <dbReference type="ARBA" id="ARBA00000085"/>
    </source>
</evidence>
<dbReference type="InterPro" id="IPR003594">
    <property type="entry name" value="HATPase_dom"/>
</dbReference>
<dbReference type="Pfam" id="PF02518">
    <property type="entry name" value="HATPase_c"/>
    <property type="match status" value="1"/>
</dbReference>
<dbReference type="PROSITE" id="PS50110">
    <property type="entry name" value="RESPONSE_REGULATORY"/>
    <property type="match status" value="1"/>
</dbReference>
<dbReference type="InterPro" id="IPR001789">
    <property type="entry name" value="Sig_transdc_resp-reg_receiver"/>
</dbReference>
<keyword evidence="5 13" id="KW-0597">Phosphoprotein</keyword>
<evidence type="ECO:0000259" key="16">
    <source>
        <dbReference type="PROSITE" id="PS50894"/>
    </source>
</evidence>
<sequence length="593" mass="67125">MSISKTKDLIGQLSNLERAVSEFSFEELSAEDAKELQLSFNSFRNSIEHHIYTPKTCKKNNGSEIKNKEKEEIERKLLNQNQFIAHVSHEIRTPLNSIIGFANLLKEENLNESQDKKVQAIQFASTSLLKIINEVLEYSKISSGNINFETIDFNLSSLINDVMFLCQTLMLDNNIKMIVDIDDDVPTIIKGDPTKLSQVLLNLLGNSIKFINKGFIKLSVSVKNAHKDHNELKFTVTDTGIGISKEKLKKVFKRYAQAEDDTAIKYGGTGLGLSITKEIVEKQKGSITIESKEGKGTIISFTIPYAVGNAKNIPLNLIESSNIENGKKLLAGTEILVFEDNLMNQHLIKEQLMKWDCKVHTHINLNKGLAVLANKKIDLVLMDLKMPSINGFEMSKTIRQHKNAQINTVPIVAFSADFTEQDSKDCKNIGINDFLLKPYTLNELMTVILNNKREKTKRTTIKKMLEKQMIEPKETTKVDLDNLLSDCFGELDMLNELIKLFKLNALEFIGNVKMHLKTENLQEIALSAHKLKAGFAMLKANGMRQLIVDLEANSKAGNLEKVKNLYQMFLLDYPRLEENIDYHLKMLNNKNDG</sequence>
<dbReference type="Pfam" id="PF00072">
    <property type="entry name" value="Response_reg"/>
    <property type="match status" value="1"/>
</dbReference>
<proteinExistence type="predicted"/>
<evidence type="ECO:0000259" key="14">
    <source>
        <dbReference type="PROSITE" id="PS50109"/>
    </source>
</evidence>
<dbReference type="PANTHER" id="PTHR45339">
    <property type="entry name" value="HYBRID SIGNAL TRANSDUCTION HISTIDINE KINASE J"/>
    <property type="match status" value="1"/>
</dbReference>
<comment type="subcellular location">
    <subcellularLocation>
        <location evidence="2">Cell membrane</location>
        <topology evidence="2">Multi-pass membrane protein</topology>
    </subcellularLocation>
</comment>
<feature type="modified residue" description="4-aspartylphosphate" evidence="13">
    <location>
        <position position="383"/>
    </location>
</feature>
<dbReference type="Gene3D" id="1.20.120.160">
    <property type="entry name" value="HPT domain"/>
    <property type="match status" value="1"/>
</dbReference>
<feature type="domain" description="Response regulatory" evidence="15">
    <location>
        <begin position="334"/>
        <end position="452"/>
    </location>
</feature>
<evidence type="ECO:0000256" key="10">
    <source>
        <dbReference type="ARBA" id="ARBA00023012"/>
    </source>
</evidence>
<protein>
    <recommendedName>
        <fullName evidence="3">histidine kinase</fullName>
        <ecNumber evidence="3">2.7.13.3</ecNumber>
    </recommendedName>
</protein>
<evidence type="ECO:0000256" key="11">
    <source>
        <dbReference type="ARBA" id="ARBA00023136"/>
    </source>
</evidence>
<name>A0ABT8RVN1_9FLAO</name>
<dbReference type="GO" id="GO:0005524">
    <property type="term" value="F:ATP binding"/>
    <property type="evidence" value="ECO:0007669"/>
    <property type="project" value="UniProtKB-KW"/>
</dbReference>
<dbReference type="SUPFAM" id="SSF52172">
    <property type="entry name" value="CheY-like"/>
    <property type="match status" value="1"/>
</dbReference>
<keyword evidence="9" id="KW-1133">Transmembrane helix</keyword>
<evidence type="ECO:0000313" key="18">
    <source>
        <dbReference type="Proteomes" id="UP001168579"/>
    </source>
</evidence>
<keyword evidence="11" id="KW-0472">Membrane</keyword>
<dbReference type="CDD" id="cd17546">
    <property type="entry name" value="REC_hyHK_CKI1_RcsC-like"/>
    <property type="match status" value="1"/>
</dbReference>
<dbReference type="InterPro" id="IPR036097">
    <property type="entry name" value="HisK_dim/P_sf"/>
</dbReference>
<dbReference type="Gene3D" id="3.40.50.2300">
    <property type="match status" value="1"/>
</dbReference>
<comment type="catalytic activity">
    <reaction evidence="1">
        <text>ATP + protein L-histidine = ADP + protein N-phospho-L-histidine.</text>
        <dbReference type="EC" id="2.7.13.3"/>
    </reaction>
</comment>
<dbReference type="PANTHER" id="PTHR45339:SF1">
    <property type="entry name" value="HYBRID SIGNAL TRANSDUCTION HISTIDINE KINASE J"/>
    <property type="match status" value="1"/>
</dbReference>
<keyword evidence="6" id="KW-0812">Transmembrane</keyword>
<evidence type="ECO:0000256" key="7">
    <source>
        <dbReference type="ARBA" id="ARBA00022741"/>
    </source>
</evidence>